<evidence type="ECO:0000256" key="5">
    <source>
        <dbReference type="ARBA" id="ARBA00038359"/>
    </source>
</evidence>
<dbReference type="PANTHER" id="PTHR33048:SF47">
    <property type="entry name" value="INTEGRAL MEMBRANE PROTEIN-RELATED"/>
    <property type="match status" value="1"/>
</dbReference>
<dbReference type="InterPro" id="IPR049326">
    <property type="entry name" value="Rhodopsin_dom_fungi"/>
</dbReference>
<feature type="compositionally biased region" description="Polar residues" evidence="6">
    <location>
        <begin position="380"/>
        <end position="393"/>
    </location>
</feature>
<dbReference type="Proteomes" id="UP000284375">
    <property type="component" value="Unassembled WGS sequence"/>
</dbReference>
<dbReference type="PANTHER" id="PTHR33048">
    <property type="entry name" value="PTH11-LIKE INTEGRAL MEMBRANE PROTEIN (AFU_ORTHOLOGUE AFUA_5G11245)"/>
    <property type="match status" value="1"/>
</dbReference>
<dbReference type="OrthoDB" id="2496787at2759"/>
<feature type="transmembrane region" description="Helical" evidence="7">
    <location>
        <begin position="354"/>
        <end position="377"/>
    </location>
</feature>
<reference evidence="9 10" key="1">
    <citation type="submission" date="2015-09" db="EMBL/GenBank/DDBJ databases">
        <title>Host preference determinants of Valsa canker pathogens revealed by comparative genomics.</title>
        <authorList>
            <person name="Yin Z."/>
            <person name="Huang L."/>
        </authorList>
    </citation>
    <scope>NUCLEOTIDE SEQUENCE [LARGE SCALE GENOMIC DNA]</scope>
    <source>
        <strain evidence="9 10">YSFL</strain>
    </source>
</reference>
<dbReference type="Pfam" id="PF20684">
    <property type="entry name" value="Fung_rhodopsin"/>
    <property type="match status" value="1"/>
</dbReference>
<dbReference type="EMBL" id="LJZO01000040">
    <property type="protein sequence ID" value="ROV92003.1"/>
    <property type="molecule type" value="Genomic_DNA"/>
</dbReference>
<sequence>MNVAFIVIGNYSAMLGFGRDTWYVNPNDLTFALKLFYISESLYLTLLGLTKVSVIFFYLRIFPNPRFRVFCWVVMCWVLVSTTTFVILQIFQCTPISAIWRSWEGNYPMPYHCFDVNALVYAAAGFSIAQDIVILAMPLPLLLSLNTKWRRKFGIVIMFSLGVFVLATSCIRLRFMVLFARTTNPAWDYSDVLVWSGVEVAVSIIVTSLPAIRILLIAMWPKAFSTGVRKSSGRPSGASGQSENPPLGGENVVDHGGGLEDAGSRAEMHSPIPDFWAAKTPPMEQFPQYYREDARKPPVRDTIISGTSGITGSSGTTAGSGTPMLPSIPRSAFDEDTPKPKKKLLLCGIKRSNFYVLLVLLLFILVAGVAIGVGVGMSTTSGASPYSKQTNPSRRALYNPRDRRRHE</sequence>
<keyword evidence="3 7" id="KW-1133">Transmembrane helix</keyword>
<dbReference type="AlphaFoldDB" id="A0A423VLV0"/>
<comment type="caution">
    <text evidence="9">The sequence shown here is derived from an EMBL/GenBank/DDBJ whole genome shotgun (WGS) entry which is preliminary data.</text>
</comment>
<protein>
    <recommendedName>
        <fullName evidence="8">Rhodopsin domain-containing protein</fullName>
    </recommendedName>
</protein>
<feature type="transmembrane region" description="Helical" evidence="7">
    <location>
        <begin position="200"/>
        <end position="220"/>
    </location>
</feature>
<keyword evidence="4 7" id="KW-0472">Membrane</keyword>
<feature type="transmembrane region" description="Helical" evidence="7">
    <location>
        <begin position="118"/>
        <end position="143"/>
    </location>
</feature>
<evidence type="ECO:0000256" key="3">
    <source>
        <dbReference type="ARBA" id="ARBA00022989"/>
    </source>
</evidence>
<feature type="domain" description="Rhodopsin" evidence="8">
    <location>
        <begin position="10"/>
        <end position="216"/>
    </location>
</feature>
<gene>
    <name evidence="9" type="ORF">VSDG_07639</name>
</gene>
<comment type="subcellular location">
    <subcellularLocation>
        <location evidence="1">Membrane</location>
        <topology evidence="1">Multi-pass membrane protein</topology>
    </subcellularLocation>
</comment>
<evidence type="ECO:0000256" key="4">
    <source>
        <dbReference type="ARBA" id="ARBA00023136"/>
    </source>
</evidence>
<feature type="transmembrane region" description="Helical" evidence="7">
    <location>
        <begin position="155"/>
        <end position="180"/>
    </location>
</feature>
<evidence type="ECO:0000256" key="2">
    <source>
        <dbReference type="ARBA" id="ARBA00022692"/>
    </source>
</evidence>
<evidence type="ECO:0000256" key="6">
    <source>
        <dbReference type="SAM" id="MobiDB-lite"/>
    </source>
</evidence>
<evidence type="ECO:0000256" key="7">
    <source>
        <dbReference type="SAM" id="Phobius"/>
    </source>
</evidence>
<evidence type="ECO:0000259" key="8">
    <source>
        <dbReference type="Pfam" id="PF20684"/>
    </source>
</evidence>
<proteinExistence type="inferred from homology"/>
<keyword evidence="10" id="KW-1185">Reference proteome</keyword>
<accession>A0A423VLV0</accession>
<name>A0A423VLV0_CYTCH</name>
<organism evidence="9 10">
    <name type="scientific">Cytospora chrysosperma</name>
    <name type="common">Cytospora canker fungus</name>
    <name type="synonym">Sphaeria chrysosperma</name>
    <dbReference type="NCBI Taxonomy" id="252740"/>
    <lineage>
        <taxon>Eukaryota</taxon>
        <taxon>Fungi</taxon>
        <taxon>Dikarya</taxon>
        <taxon>Ascomycota</taxon>
        <taxon>Pezizomycotina</taxon>
        <taxon>Sordariomycetes</taxon>
        <taxon>Sordariomycetidae</taxon>
        <taxon>Diaporthales</taxon>
        <taxon>Cytosporaceae</taxon>
        <taxon>Cytospora</taxon>
    </lineage>
</organism>
<feature type="transmembrane region" description="Helical" evidence="7">
    <location>
        <begin position="69"/>
        <end position="91"/>
    </location>
</feature>
<feature type="region of interest" description="Disordered" evidence="6">
    <location>
        <begin position="304"/>
        <end position="324"/>
    </location>
</feature>
<dbReference type="InterPro" id="IPR052337">
    <property type="entry name" value="SAT4-like"/>
</dbReference>
<feature type="transmembrane region" description="Helical" evidence="7">
    <location>
        <begin position="42"/>
        <end position="62"/>
    </location>
</feature>
<keyword evidence="2 7" id="KW-0812">Transmembrane</keyword>
<dbReference type="GO" id="GO:0016020">
    <property type="term" value="C:membrane"/>
    <property type="evidence" value="ECO:0007669"/>
    <property type="project" value="UniProtKB-SubCell"/>
</dbReference>
<evidence type="ECO:0000313" key="10">
    <source>
        <dbReference type="Proteomes" id="UP000284375"/>
    </source>
</evidence>
<feature type="region of interest" description="Disordered" evidence="6">
    <location>
        <begin position="230"/>
        <end position="260"/>
    </location>
</feature>
<feature type="region of interest" description="Disordered" evidence="6">
    <location>
        <begin position="380"/>
        <end position="407"/>
    </location>
</feature>
<evidence type="ECO:0000256" key="1">
    <source>
        <dbReference type="ARBA" id="ARBA00004141"/>
    </source>
</evidence>
<comment type="similarity">
    <text evidence="5">Belongs to the SAT4 family.</text>
</comment>
<feature type="compositionally biased region" description="Low complexity" evidence="6">
    <location>
        <begin position="304"/>
        <end position="322"/>
    </location>
</feature>
<evidence type="ECO:0000313" key="9">
    <source>
        <dbReference type="EMBL" id="ROV92003.1"/>
    </source>
</evidence>